<dbReference type="EMBL" id="CP032405">
    <property type="protein sequence ID" value="QRF50019.1"/>
    <property type="molecule type" value="Genomic_DNA"/>
</dbReference>
<reference evidence="2 3" key="1">
    <citation type="submission" date="2018-09" db="EMBL/GenBank/DDBJ databases">
        <title>Rhizobium sp. MAE2-X.</title>
        <authorList>
            <person name="Lee Y."/>
            <person name="Jeon C.O."/>
        </authorList>
    </citation>
    <scope>NUCLEOTIDE SEQUENCE [LARGE SCALE GENOMIC DNA]</scope>
    <source>
        <strain evidence="2 3">MAE2-X</strain>
    </source>
</reference>
<evidence type="ECO:0000313" key="3">
    <source>
        <dbReference type="Proteomes" id="UP000596351"/>
    </source>
</evidence>
<keyword evidence="1" id="KW-0175">Coiled coil</keyword>
<sequence length="120" mass="13689">MTPAEYLLYVNTALASLALLGHLKGYFSSGEKTLSEKLLSIEKKMDERLSKAESKLIEYDRRIQAIEGEIKHLPDRSTTHRMELAMSEINGKLNVMAERLKPIEAIGERLQETLMEQARK</sequence>
<feature type="coiled-coil region" evidence="1">
    <location>
        <begin position="42"/>
        <end position="69"/>
    </location>
</feature>
<protein>
    <submittedName>
        <fullName evidence="2">DUF2730 family protein</fullName>
    </submittedName>
</protein>
<name>A0ABX7EPI3_9HYPH</name>
<evidence type="ECO:0000313" key="2">
    <source>
        <dbReference type="EMBL" id="QRF50019.1"/>
    </source>
</evidence>
<accession>A0ABX7EPI3</accession>
<keyword evidence="3" id="KW-1185">Reference proteome</keyword>
<evidence type="ECO:0000256" key="1">
    <source>
        <dbReference type="SAM" id="Coils"/>
    </source>
</evidence>
<dbReference type="RefSeq" id="WP_203017369.1">
    <property type="nucleotide sequence ID" value="NZ_CP032405.1"/>
</dbReference>
<proteinExistence type="predicted"/>
<dbReference type="Proteomes" id="UP000596351">
    <property type="component" value="Chromosome"/>
</dbReference>
<dbReference type="Pfam" id="PF10805">
    <property type="entry name" value="DUF2730"/>
    <property type="match status" value="1"/>
</dbReference>
<organism evidence="2 3">
    <name type="scientific">Rhizobium rosettiformans</name>
    <dbReference type="NCBI Taxonomy" id="1368430"/>
    <lineage>
        <taxon>Bacteria</taxon>
        <taxon>Pseudomonadati</taxon>
        <taxon>Pseudomonadota</taxon>
        <taxon>Alphaproteobacteria</taxon>
        <taxon>Hyphomicrobiales</taxon>
        <taxon>Rhizobiaceae</taxon>
        <taxon>Rhizobium/Agrobacterium group</taxon>
        <taxon>Rhizobium</taxon>
    </lineage>
</organism>
<dbReference type="InterPro" id="IPR020269">
    <property type="entry name" value="Phage_Mu_Releasin"/>
</dbReference>
<gene>
    <name evidence="2" type="ORF">D4A92_00430</name>
</gene>